<protein>
    <submittedName>
        <fullName evidence="1">Uncharacterized protein</fullName>
    </submittedName>
</protein>
<gene>
    <name evidence="1" type="ORF">V5799_019098</name>
</gene>
<keyword evidence="2" id="KW-1185">Reference proteome</keyword>
<dbReference type="EMBL" id="JARKHS020009681">
    <property type="protein sequence ID" value="KAK8779559.1"/>
    <property type="molecule type" value="Genomic_DNA"/>
</dbReference>
<evidence type="ECO:0000313" key="2">
    <source>
        <dbReference type="Proteomes" id="UP001321473"/>
    </source>
</evidence>
<organism evidence="1 2">
    <name type="scientific">Amblyomma americanum</name>
    <name type="common">Lone star tick</name>
    <dbReference type="NCBI Taxonomy" id="6943"/>
    <lineage>
        <taxon>Eukaryota</taxon>
        <taxon>Metazoa</taxon>
        <taxon>Ecdysozoa</taxon>
        <taxon>Arthropoda</taxon>
        <taxon>Chelicerata</taxon>
        <taxon>Arachnida</taxon>
        <taxon>Acari</taxon>
        <taxon>Parasitiformes</taxon>
        <taxon>Ixodida</taxon>
        <taxon>Ixodoidea</taxon>
        <taxon>Ixodidae</taxon>
        <taxon>Amblyomminae</taxon>
        <taxon>Amblyomma</taxon>
    </lineage>
</organism>
<accession>A0AAQ4EXS6</accession>
<sequence length="68" mass="7902">MHRAKSSECRPLVNGRQQFPITAYEIKHEKRSNRNLQVRVTVDKHRASAIRGIQVLLCFSPFKGDLRL</sequence>
<dbReference type="Proteomes" id="UP001321473">
    <property type="component" value="Unassembled WGS sequence"/>
</dbReference>
<evidence type="ECO:0000313" key="1">
    <source>
        <dbReference type="EMBL" id="KAK8779559.1"/>
    </source>
</evidence>
<reference evidence="1 2" key="1">
    <citation type="journal article" date="2023" name="Arcadia Sci">
        <title>De novo assembly of a long-read Amblyomma americanum tick genome.</title>
        <authorList>
            <person name="Chou S."/>
            <person name="Poskanzer K.E."/>
            <person name="Rollins M."/>
            <person name="Thuy-Boun P.S."/>
        </authorList>
    </citation>
    <scope>NUCLEOTIDE SEQUENCE [LARGE SCALE GENOMIC DNA]</scope>
    <source>
        <strain evidence="1">F_SG_1</strain>
        <tissue evidence="1">Salivary glands</tissue>
    </source>
</reference>
<dbReference type="AlphaFoldDB" id="A0AAQ4EXS6"/>
<proteinExistence type="predicted"/>
<comment type="caution">
    <text evidence="1">The sequence shown here is derived from an EMBL/GenBank/DDBJ whole genome shotgun (WGS) entry which is preliminary data.</text>
</comment>
<name>A0AAQ4EXS6_AMBAM</name>